<dbReference type="Proteomes" id="UP000669239">
    <property type="component" value="Unassembled WGS sequence"/>
</dbReference>
<proteinExistence type="inferred from homology"/>
<evidence type="ECO:0000313" key="4">
    <source>
        <dbReference type="EMBL" id="MCG4744307.1"/>
    </source>
</evidence>
<comment type="caution">
    <text evidence="4">The sequence shown here is derived from an EMBL/GenBank/DDBJ whole genome shotgun (WGS) entry which is preliminary data.</text>
</comment>
<dbReference type="GeneID" id="97208132"/>
<evidence type="ECO:0000259" key="3">
    <source>
        <dbReference type="Pfam" id="PF00881"/>
    </source>
</evidence>
<dbReference type="Gene3D" id="3.40.109.10">
    <property type="entry name" value="NADH Oxidase"/>
    <property type="match status" value="1"/>
</dbReference>
<name>A0AAX1SI67_9FIRM</name>
<dbReference type="SUPFAM" id="SSF55469">
    <property type="entry name" value="FMN-dependent nitroreductase-like"/>
    <property type="match status" value="1"/>
</dbReference>
<dbReference type="EMBL" id="JAKNGE010000003">
    <property type="protein sequence ID" value="MCG4744307.1"/>
    <property type="molecule type" value="Genomic_DNA"/>
</dbReference>
<gene>
    <name evidence="5" type="ORF">G5B36_09745</name>
    <name evidence="4" type="ORF">L0N08_02660</name>
</gene>
<feature type="domain" description="Nitroreductase" evidence="3">
    <location>
        <begin position="8"/>
        <end position="69"/>
    </location>
</feature>
<dbReference type="GO" id="GO:0016491">
    <property type="term" value="F:oxidoreductase activity"/>
    <property type="evidence" value="ECO:0007669"/>
    <property type="project" value="UniProtKB-KW"/>
</dbReference>
<keyword evidence="6" id="KW-1185">Reference proteome</keyword>
<evidence type="ECO:0000313" key="7">
    <source>
        <dbReference type="Proteomes" id="UP001299608"/>
    </source>
</evidence>
<organism evidence="4 7">
    <name type="scientific">Enterocloster aldenensis</name>
    <dbReference type="NCBI Taxonomy" id="358742"/>
    <lineage>
        <taxon>Bacteria</taxon>
        <taxon>Bacillati</taxon>
        <taxon>Bacillota</taxon>
        <taxon>Clostridia</taxon>
        <taxon>Lachnospirales</taxon>
        <taxon>Lachnospiraceae</taxon>
        <taxon>Enterocloster</taxon>
    </lineage>
</organism>
<protein>
    <submittedName>
        <fullName evidence="4 5">Nitroreductase</fullName>
    </submittedName>
</protein>
<dbReference type="AlphaFoldDB" id="A0AAX1SI67"/>
<reference evidence="5 6" key="1">
    <citation type="journal article" date="2020" name="Cell Host Microbe">
        <title>Functional and Genomic Variation between Human-Derived Isolates of Lachnospiraceae Reveals Inter- and Intra-Species Diversity.</title>
        <authorList>
            <person name="Sorbara M.T."/>
            <person name="Littmann E.R."/>
            <person name="Fontana E."/>
            <person name="Moody T.U."/>
            <person name="Kohout C.E."/>
            <person name="Gjonbalaj M."/>
            <person name="Eaton V."/>
            <person name="Seok R."/>
            <person name="Leiner I.M."/>
            <person name="Pamer E.G."/>
        </authorList>
    </citation>
    <scope>NUCLEOTIDE SEQUENCE [LARGE SCALE GENOMIC DNA]</scope>
    <source>
        <strain evidence="5 6">MSK.1.17</strain>
    </source>
</reference>
<evidence type="ECO:0000313" key="6">
    <source>
        <dbReference type="Proteomes" id="UP000669239"/>
    </source>
</evidence>
<dbReference type="InterPro" id="IPR000415">
    <property type="entry name" value="Nitroreductase-like"/>
</dbReference>
<dbReference type="RefSeq" id="WP_117560097.1">
    <property type="nucleotide sequence ID" value="NZ_BAABZL010000001.1"/>
</dbReference>
<reference evidence="5" key="2">
    <citation type="submission" date="2020-02" db="EMBL/GenBank/DDBJ databases">
        <authorList>
            <person name="Littmann E."/>
            <person name="Sorbara M."/>
        </authorList>
    </citation>
    <scope>NUCLEOTIDE SEQUENCE</scope>
    <source>
        <strain evidence="5">MSK.1.17</strain>
    </source>
</reference>
<dbReference type="InterPro" id="IPR029479">
    <property type="entry name" value="Nitroreductase"/>
</dbReference>
<dbReference type="PANTHER" id="PTHR43673">
    <property type="entry name" value="NAD(P)H NITROREDUCTASE YDGI-RELATED"/>
    <property type="match status" value="1"/>
</dbReference>
<dbReference type="Proteomes" id="UP001299608">
    <property type="component" value="Unassembled WGS sequence"/>
</dbReference>
<sequence length="179" mass="19893">MGLNEILSGRRSIRRYKAGTEVDPALIREMLEAAVWAPSWKNSQTSRYYVVTSREMLEKVKTSCLPEFNQKNCKDAPVLIVTAFVKNHSGHDSQGCPVNELGNGWGAYDLGLHDANLILKARELGLDTLIMGIRDADALREILGIDGDQEVVSVIAVGYRDIDPAMPARKSVEEIARFY</sequence>
<evidence type="ECO:0000313" key="5">
    <source>
        <dbReference type="EMBL" id="NSJ48978.1"/>
    </source>
</evidence>
<dbReference type="EMBL" id="JAAITT010000011">
    <property type="protein sequence ID" value="NSJ48978.1"/>
    <property type="molecule type" value="Genomic_DNA"/>
</dbReference>
<comment type="similarity">
    <text evidence="1">Belongs to the nitroreductase family.</text>
</comment>
<evidence type="ECO:0000256" key="1">
    <source>
        <dbReference type="ARBA" id="ARBA00007118"/>
    </source>
</evidence>
<accession>A0AAX1SI67</accession>
<keyword evidence="2" id="KW-0560">Oxidoreductase</keyword>
<dbReference type="PANTHER" id="PTHR43673:SF10">
    <property type="entry name" value="NADH DEHYDROGENASE_NAD(P)H NITROREDUCTASE XCC3605-RELATED"/>
    <property type="match status" value="1"/>
</dbReference>
<reference evidence="4" key="3">
    <citation type="submission" date="2022-01" db="EMBL/GenBank/DDBJ databases">
        <title>Collection of gut derived symbiotic bacterial strains cultured from healthy donors.</title>
        <authorList>
            <person name="Lin H."/>
            <person name="Kohout C."/>
            <person name="Waligurski E."/>
            <person name="Pamer E.G."/>
        </authorList>
    </citation>
    <scope>NUCLEOTIDE SEQUENCE</scope>
    <source>
        <strain evidence="4">DFI.6.55</strain>
    </source>
</reference>
<evidence type="ECO:0000256" key="2">
    <source>
        <dbReference type="ARBA" id="ARBA00023002"/>
    </source>
</evidence>
<dbReference type="Pfam" id="PF00881">
    <property type="entry name" value="Nitroreductase"/>
    <property type="match status" value="1"/>
</dbReference>